<comment type="subcellular location">
    <subcellularLocation>
        <location evidence="1 9">Cell inner membrane</location>
        <topology evidence="1 9">Multi-pass membrane protein</topology>
    </subcellularLocation>
</comment>
<evidence type="ECO:0000256" key="5">
    <source>
        <dbReference type="ARBA" id="ARBA00022692"/>
    </source>
</evidence>
<feature type="transmembrane region" description="Helical" evidence="9">
    <location>
        <begin position="47"/>
        <end position="64"/>
    </location>
</feature>
<dbReference type="InterPro" id="IPR055348">
    <property type="entry name" value="DctQ"/>
</dbReference>
<keyword evidence="7 9" id="KW-0472">Membrane</keyword>
<dbReference type="PANTHER" id="PTHR35011">
    <property type="entry name" value="2,3-DIKETO-L-GULONATE TRAP TRANSPORTER SMALL PERMEASE PROTEIN YIAM"/>
    <property type="match status" value="1"/>
</dbReference>
<dbReference type="PANTHER" id="PTHR35011:SF2">
    <property type="entry name" value="2,3-DIKETO-L-GULONATE TRAP TRANSPORTER SMALL PERMEASE PROTEIN YIAM"/>
    <property type="match status" value="1"/>
</dbReference>
<dbReference type="GO" id="GO:0015740">
    <property type="term" value="P:C4-dicarboxylate transport"/>
    <property type="evidence" value="ECO:0007669"/>
    <property type="project" value="TreeGrafter"/>
</dbReference>
<proteinExistence type="inferred from homology"/>
<evidence type="ECO:0000256" key="9">
    <source>
        <dbReference type="RuleBase" id="RU369079"/>
    </source>
</evidence>
<dbReference type="Proteomes" id="UP000235828">
    <property type="component" value="Chromosome B"/>
</dbReference>
<dbReference type="GO" id="GO:0005886">
    <property type="term" value="C:plasma membrane"/>
    <property type="evidence" value="ECO:0007669"/>
    <property type="project" value="UniProtKB-SubCell"/>
</dbReference>
<evidence type="ECO:0000256" key="3">
    <source>
        <dbReference type="ARBA" id="ARBA00022475"/>
    </source>
</evidence>
<comment type="similarity">
    <text evidence="8 9">Belongs to the TRAP transporter small permease family.</text>
</comment>
<evidence type="ECO:0000256" key="6">
    <source>
        <dbReference type="ARBA" id="ARBA00022989"/>
    </source>
</evidence>
<feature type="transmembrane region" description="Helical" evidence="9">
    <location>
        <begin position="12"/>
        <end position="32"/>
    </location>
</feature>
<dbReference type="InterPro" id="IPR007387">
    <property type="entry name" value="TRAP_DctQ"/>
</dbReference>
<dbReference type="AlphaFoldDB" id="A0A2N8ZKD3"/>
<keyword evidence="6 9" id="KW-1133">Transmembrane helix</keyword>
<evidence type="ECO:0000256" key="8">
    <source>
        <dbReference type="ARBA" id="ARBA00038436"/>
    </source>
</evidence>
<name>A0A2N8ZKD3_9VIBR</name>
<reference evidence="11 12" key="1">
    <citation type="submission" date="2017-10" db="EMBL/GenBank/DDBJ databases">
        <authorList>
            <person name="Banno H."/>
            <person name="Chua N.-H."/>
        </authorList>
    </citation>
    <scope>NUCLEOTIDE SEQUENCE [LARGE SCALE GENOMIC DNA]</scope>
    <source>
        <strain evidence="11">Vibrio tapetis CECT4600</strain>
    </source>
</reference>
<comment type="subunit">
    <text evidence="9">The complex comprises the extracytoplasmic solute receptor protein and the two transmembrane proteins.</text>
</comment>
<feature type="transmembrane region" description="Helical" evidence="9">
    <location>
        <begin position="128"/>
        <end position="148"/>
    </location>
</feature>
<evidence type="ECO:0000256" key="4">
    <source>
        <dbReference type="ARBA" id="ARBA00022519"/>
    </source>
</evidence>
<dbReference type="GO" id="GO:0022857">
    <property type="term" value="F:transmembrane transporter activity"/>
    <property type="evidence" value="ECO:0007669"/>
    <property type="project" value="UniProtKB-UniRule"/>
</dbReference>
<dbReference type="EMBL" id="LT960612">
    <property type="protein sequence ID" value="SON52352.1"/>
    <property type="molecule type" value="Genomic_DNA"/>
</dbReference>
<sequence>MSKWVRYVNKALAGFTVSLSSFLVLCVIWQVVSRYVIGKPSTVTDELARYLFMWVALVGAAYTTGVKRHLAIDLLTMKLTGKRKLVNEIIIQVAITAFASIVLVYGGTSLAMKTLATGQVTPALGLEMGYVYLCLPISGLLMIFYSVIFGTEKVQALFGHEKVTQEQPESIN</sequence>
<keyword evidence="4 9" id="KW-0997">Cell inner membrane</keyword>
<evidence type="ECO:0000256" key="7">
    <source>
        <dbReference type="ARBA" id="ARBA00023136"/>
    </source>
</evidence>
<keyword evidence="3" id="KW-1003">Cell membrane</keyword>
<comment type="function">
    <text evidence="9">Part of the tripartite ATP-independent periplasmic (TRAP) transport system.</text>
</comment>
<dbReference type="Pfam" id="PF04290">
    <property type="entry name" value="DctQ"/>
    <property type="match status" value="1"/>
</dbReference>
<keyword evidence="12" id="KW-1185">Reference proteome</keyword>
<evidence type="ECO:0000256" key="1">
    <source>
        <dbReference type="ARBA" id="ARBA00004429"/>
    </source>
</evidence>
<evidence type="ECO:0000313" key="12">
    <source>
        <dbReference type="Proteomes" id="UP000235828"/>
    </source>
</evidence>
<evidence type="ECO:0000313" key="11">
    <source>
        <dbReference type="EMBL" id="SON52352.1"/>
    </source>
</evidence>
<gene>
    <name evidence="11" type="ORF">VTAP4600_B0741</name>
</gene>
<feature type="domain" description="Tripartite ATP-independent periplasmic transporters DctQ component" evidence="10">
    <location>
        <begin position="23"/>
        <end position="147"/>
    </location>
</feature>
<keyword evidence="5 9" id="KW-0812">Transmembrane</keyword>
<organism evidence="11 12">
    <name type="scientific">Vibrio tapetis subsp. tapetis</name>
    <dbReference type="NCBI Taxonomy" id="1671868"/>
    <lineage>
        <taxon>Bacteria</taxon>
        <taxon>Pseudomonadati</taxon>
        <taxon>Pseudomonadota</taxon>
        <taxon>Gammaproteobacteria</taxon>
        <taxon>Vibrionales</taxon>
        <taxon>Vibrionaceae</taxon>
        <taxon>Vibrio</taxon>
    </lineage>
</organism>
<evidence type="ECO:0000259" key="10">
    <source>
        <dbReference type="Pfam" id="PF04290"/>
    </source>
</evidence>
<accession>A0A2N8ZKD3</accession>
<evidence type="ECO:0000256" key="2">
    <source>
        <dbReference type="ARBA" id="ARBA00022448"/>
    </source>
</evidence>
<dbReference type="RefSeq" id="WP_172443189.1">
    <property type="nucleotide sequence ID" value="NZ_LT960612.1"/>
</dbReference>
<feature type="transmembrane region" description="Helical" evidence="9">
    <location>
        <begin position="85"/>
        <end position="108"/>
    </location>
</feature>
<dbReference type="KEGG" id="vta:B0741"/>
<keyword evidence="2 9" id="KW-0813">Transport</keyword>
<protein>
    <recommendedName>
        <fullName evidence="9">TRAP transporter small permease protein</fullName>
    </recommendedName>
</protein>